<dbReference type="STRING" id="485914.Hmuk_0275"/>
<dbReference type="HOGENOM" id="CLU_3075213_0_0_2"/>
<evidence type="ECO:0000313" key="3">
    <source>
        <dbReference type="Proteomes" id="UP000001746"/>
    </source>
</evidence>
<organism evidence="2 3">
    <name type="scientific">Halomicrobium mukohataei (strain ATCC 700874 / DSM 12286 / JCM 9738 / NCIMB 13541)</name>
    <name type="common">Haloarcula mukohataei</name>
    <dbReference type="NCBI Taxonomy" id="485914"/>
    <lineage>
        <taxon>Archaea</taxon>
        <taxon>Methanobacteriati</taxon>
        <taxon>Methanobacteriota</taxon>
        <taxon>Stenosarchaea group</taxon>
        <taxon>Halobacteria</taxon>
        <taxon>Halobacteriales</taxon>
        <taxon>Haloarculaceae</taxon>
        <taxon>Halomicrobium</taxon>
    </lineage>
</organism>
<protein>
    <submittedName>
        <fullName evidence="2">Uncharacterized protein</fullName>
    </submittedName>
</protein>
<feature type="region of interest" description="Disordered" evidence="1">
    <location>
        <begin position="1"/>
        <end position="33"/>
    </location>
</feature>
<gene>
    <name evidence="2" type="ordered locus">Hmuk_0275</name>
</gene>
<dbReference type="AlphaFoldDB" id="C7NX47"/>
<evidence type="ECO:0000313" key="2">
    <source>
        <dbReference type="EMBL" id="ACV46412.1"/>
    </source>
</evidence>
<proteinExistence type="predicted"/>
<feature type="compositionally biased region" description="Basic and acidic residues" evidence="1">
    <location>
        <begin position="19"/>
        <end position="28"/>
    </location>
</feature>
<name>C7NX47_HALMD</name>
<accession>C7NX47</accession>
<keyword evidence="3" id="KW-1185">Reference proteome</keyword>
<dbReference type="KEGG" id="hmu:Hmuk_0275"/>
<evidence type="ECO:0000256" key="1">
    <source>
        <dbReference type="SAM" id="MobiDB-lite"/>
    </source>
</evidence>
<sequence length="52" mass="5702">MKPTGELPLSGASGSLSDRYVDEGETDRKRARTENGLANLVGHTFYQSGYRI</sequence>
<dbReference type="Proteomes" id="UP000001746">
    <property type="component" value="Chromosome"/>
</dbReference>
<reference evidence="2 3" key="1">
    <citation type="journal article" date="2009" name="Stand. Genomic Sci.">
        <title>Complete genome sequence of Halomicrobium mukohataei type strain (arg-2).</title>
        <authorList>
            <person name="Tindall B.J."/>
            <person name="Schneider S."/>
            <person name="Lapidus A."/>
            <person name="Copeland A."/>
            <person name="Glavina Del Rio T."/>
            <person name="Nolan M."/>
            <person name="Lucas S."/>
            <person name="Chen F."/>
            <person name="Tice H."/>
            <person name="Cheng J.F."/>
            <person name="Saunders E."/>
            <person name="Bruce D."/>
            <person name="Goodwin L."/>
            <person name="Pitluck S."/>
            <person name="Mikhailova N."/>
            <person name="Pati A."/>
            <person name="Ivanova N."/>
            <person name="Mavrommatis K."/>
            <person name="Chen A."/>
            <person name="Palaniappan K."/>
            <person name="Chain P."/>
            <person name="Land M."/>
            <person name="Hauser L."/>
            <person name="Chang Y.J."/>
            <person name="Jeffries C.D."/>
            <person name="Brettin T."/>
            <person name="Han C."/>
            <person name="Rohde M."/>
            <person name="Goker M."/>
            <person name="Bristow J."/>
            <person name="Eisen J.A."/>
            <person name="Markowitz V."/>
            <person name="Hugenholtz P."/>
            <person name="Klenk H.P."/>
            <person name="Kyrpides N.C."/>
            <person name="Detter J.C."/>
        </authorList>
    </citation>
    <scope>NUCLEOTIDE SEQUENCE [LARGE SCALE GENOMIC DNA]</scope>
    <source>
        <strain evidence="3">ATCC 700874 / DSM 12286 / JCM 9738 / NCIMB 13541</strain>
    </source>
</reference>
<dbReference type="EMBL" id="CP001688">
    <property type="protein sequence ID" value="ACV46412.1"/>
    <property type="molecule type" value="Genomic_DNA"/>
</dbReference>